<gene>
    <name evidence="2" type="ORF">SAMN05421762_0676</name>
</gene>
<dbReference type="STRING" id="517719.SAMN05421762_0676"/>
<dbReference type="PANTHER" id="PTHR40072:SF1">
    <property type="entry name" value="MOLYBDOPTERIN-GUANINE DINUCLEOTIDE BIOSYNTHESIS ADAPTER PROTEIN"/>
    <property type="match status" value="1"/>
</dbReference>
<dbReference type="Pfam" id="PF03205">
    <property type="entry name" value="MobB"/>
    <property type="match status" value="1"/>
</dbReference>
<dbReference type="EMBL" id="FOLX01000001">
    <property type="protein sequence ID" value="SFC35976.1"/>
    <property type="molecule type" value="Genomic_DNA"/>
</dbReference>
<dbReference type="PANTHER" id="PTHR40072">
    <property type="entry name" value="MOLYBDOPTERIN-GUANINE DINUCLEOTIDE BIOSYNTHESIS ADAPTER PROTEIN-RELATED"/>
    <property type="match status" value="1"/>
</dbReference>
<dbReference type="InterPro" id="IPR027417">
    <property type="entry name" value="P-loop_NTPase"/>
</dbReference>
<dbReference type="RefSeq" id="WP_093450389.1">
    <property type="nucleotide sequence ID" value="NZ_FNZG01000002.1"/>
</dbReference>
<organism evidence="2 3">
    <name type="scientific">Pseudooceanicola nitratireducens</name>
    <dbReference type="NCBI Taxonomy" id="517719"/>
    <lineage>
        <taxon>Bacteria</taxon>
        <taxon>Pseudomonadati</taxon>
        <taxon>Pseudomonadota</taxon>
        <taxon>Alphaproteobacteria</taxon>
        <taxon>Rhodobacterales</taxon>
        <taxon>Paracoccaceae</taxon>
        <taxon>Pseudooceanicola</taxon>
    </lineage>
</organism>
<dbReference type="InterPro" id="IPR052539">
    <property type="entry name" value="MGD_biosynthesis_adapter"/>
</dbReference>
<dbReference type="GO" id="GO:0006777">
    <property type="term" value="P:Mo-molybdopterin cofactor biosynthetic process"/>
    <property type="evidence" value="ECO:0007669"/>
    <property type="project" value="InterPro"/>
</dbReference>
<dbReference type="SUPFAM" id="SSF52540">
    <property type="entry name" value="P-loop containing nucleoside triphosphate hydrolases"/>
    <property type="match status" value="1"/>
</dbReference>
<accession>A0A1I1II85</accession>
<dbReference type="GO" id="GO:0005525">
    <property type="term" value="F:GTP binding"/>
    <property type="evidence" value="ECO:0007669"/>
    <property type="project" value="InterPro"/>
</dbReference>
<keyword evidence="3" id="KW-1185">Reference proteome</keyword>
<name>A0A1I1II85_9RHOB</name>
<dbReference type="AlphaFoldDB" id="A0A1I1II85"/>
<reference evidence="2 3" key="1">
    <citation type="submission" date="2016-10" db="EMBL/GenBank/DDBJ databases">
        <authorList>
            <person name="de Groot N.N."/>
        </authorList>
    </citation>
    <scope>NUCLEOTIDE SEQUENCE [LARGE SCALE GENOMIC DNA]</scope>
    <source>
        <strain evidence="2 3">DSM 29619</strain>
    </source>
</reference>
<sequence>MKIFGIAGYKNSGKTGLTERLVAEFTARGLRVSTVKHTHHRVDLDKPGKDSHRHREAGAQEVLIVSENRWALLHELREDPEPPLEALLPKLSPVDLVLVEGYKSGPHPRIEAHRAETGKPFLADQDPTILAIASDTPSACPEGWVVFHLDDTGAIADFISATLGL</sequence>
<protein>
    <submittedName>
        <fullName evidence="2">Molybdopterin guanine dinucleotide biosynthesis accessory protein MobB</fullName>
    </submittedName>
</protein>
<evidence type="ECO:0000259" key="1">
    <source>
        <dbReference type="Pfam" id="PF03205"/>
    </source>
</evidence>
<dbReference type="NCBIfam" id="TIGR00176">
    <property type="entry name" value="mobB"/>
    <property type="match status" value="1"/>
</dbReference>
<evidence type="ECO:0000313" key="2">
    <source>
        <dbReference type="EMBL" id="SFC35976.1"/>
    </source>
</evidence>
<dbReference type="Gene3D" id="3.40.50.300">
    <property type="entry name" value="P-loop containing nucleotide triphosphate hydrolases"/>
    <property type="match status" value="1"/>
</dbReference>
<dbReference type="InterPro" id="IPR004435">
    <property type="entry name" value="MobB_dom"/>
</dbReference>
<dbReference type="CDD" id="cd03116">
    <property type="entry name" value="MobB"/>
    <property type="match status" value="1"/>
</dbReference>
<evidence type="ECO:0000313" key="3">
    <source>
        <dbReference type="Proteomes" id="UP000231644"/>
    </source>
</evidence>
<proteinExistence type="predicted"/>
<feature type="domain" description="Molybdopterin-guanine dinucleotide biosynthesis protein B (MobB)" evidence="1">
    <location>
        <begin position="3"/>
        <end position="135"/>
    </location>
</feature>
<dbReference type="Proteomes" id="UP000231644">
    <property type="component" value="Unassembled WGS sequence"/>
</dbReference>
<dbReference type="OrthoDB" id="9804758at2"/>